<protein>
    <submittedName>
        <fullName evidence="4">Major capsid protein</fullName>
    </submittedName>
</protein>
<proteinExistence type="predicted"/>
<dbReference type="Gene3D" id="3.30.2320.10">
    <property type="entry name" value="hypothetical protein PF0899 domain"/>
    <property type="match status" value="1"/>
</dbReference>
<evidence type="ECO:0000256" key="2">
    <source>
        <dbReference type="ARBA" id="ARBA00022844"/>
    </source>
</evidence>
<evidence type="ECO:0000259" key="3">
    <source>
        <dbReference type="Pfam" id="PF05065"/>
    </source>
</evidence>
<dbReference type="Gene3D" id="3.30.2400.10">
    <property type="entry name" value="Major capsid protein gp5"/>
    <property type="match status" value="1"/>
</dbReference>
<evidence type="ECO:0000313" key="4">
    <source>
        <dbReference type="EMBL" id="DAD81543.1"/>
    </source>
</evidence>
<dbReference type="InterPro" id="IPR054612">
    <property type="entry name" value="Phage_capsid-like_C"/>
</dbReference>
<dbReference type="SUPFAM" id="SSF56563">
    <property type="entry name" value="Major capsid protein gp5"/>
    <property type="match status" value="1"/>
</dbReference>
<keyword evidence="2" id="KW-0946">Virion</keyword>
<evidence type="ECO:0000256" key="1">
    <source>
        <dbReference type="ARBA" id="ARBA00004328"/>
    </source>
</evidence>
<dbReference type="InterPro" id="IPR024455">
    <property type="entry name" value="Phage_capsid"/>
</dbReference>
<dbReference type="EMBL" id="BK014903">
    <property type="protein sequence ID" value="DAD81543.1"/>
    <property type="molecule type" value="Genomic_DNA"/>
</dbReference>
<comment type="subcellular location">
    <subcellularLocation>
        <location evidence="1">Virion</location>
    </subcellularLocation>
</comment>
<dbReference type="Pfam" id="PF05065">
    <property type="entry name" value="Phage_capsid"/>
    <property type="match status" value="1"/>
</dbReference>
<accession>A0A8S5MHM7</accession>
<name>A0A8S5MHM7_9CAUD</name>
<organism evidence="4">
    <name type="scientific">Siphoviridae sp. ct7es18</name>
    <dbReference type="NCBI Taxonomy" id="2826166"/>
    <lineage>
        <taxon>Viruses</taxon>
        <taxon>Duplodnaviria</taxon>
        <taxon>Heunggongvirae</taxon>
        <taxon>Uroviricota</taxon>
        <taxon>Caudoviricetes</taxon>
    </lineage>
</organism>
<dbReference type="GO" id="GO:0044423">
    <property type="term" value="C:virion component"/>
    <property type="evidence" value="ECO:0007669"/>
    <property type="project" value="UniProtKB-KW"/>
</dbReference>
<feature type="domain" description="Phage capsid-like C-terminal" evidence="3">
    <location>
        <begin position="16"/>
        <end position="276"/>
    </location>
</feature>
<dbReference type="NCBIfam" id="TIGR01554">
    <property type="entry name" value="major_cap_HK97"/>
    <property type="match status" value="1"/>
</dbReference>
<reference evidence="4" key="1">
    <citation type="journal article" date="2021" name="Proc. Natl. Acad. Sci. U.S.A.">
        <title>A Catalog of Tens of Thousands of Viruses from Human Metagenomes Reveals Hidden Associations with Chronic Diseases.</title>
        <authorList>
            <person name="Tisza M.J."/>
            <person name="Buck C.B."/>
        </authorList>
    </citation>
    <scope>NUCLEOTIDE SEQUENCE</scope>
    <source>
        <strain evidence="4">Ct7es18</strain>
    </source>
</reference>
<sequence>MATSIDINRTTTISLPGAVSSEILQKTQEASAVMSLARQIALPGLGVTIPVITGDPEAGWVGETEKKPVKRGTLATKQMTPYTLAVIVPFSNQFRRDVPALYDAIVQRLPGALAKKFDATVFGGTAPGSNFDTLGSCTAQSILTNAYGGLVAADADIAAHDGILNGWVLAPQGKAILLSAVDGNDRPLFINSVAEGAVPMILGAPVRQSKGAYTAETAAADAVVGFAGDWTQAVYGTVEGVKIAISDQATLTDGESTINLFEQNMFAVRAEIEVGFRCDTTVFNKLTGKAKTGA</sequence>